<accession>A0ACC2E2U0</accession>
<gene>
    <name evidence="1" type="ORF">O6H91_04G146200</name>
</gene>
<dbReference type="EMBL" id="CM055095">
    <property type="protein sequence ID" value="KAJ7560793.1"/>
    <property type="molecule type" value="Genomic_DNA"/>
</dbReference>
<comment type="caution">
    <text evidence="1">The sequence shown here is derived from an EMBL/GenBank/DDBJ whole genome shotgun (WGS) entry which is preliminary data.</text>
</comment>
<organism evidence="1 2">
    <name type="scientific">Diphasiastrum complanatum</name>
    <name type="common">Issler's clubmoss</name>
    <name type="synonym">Lycopodium complanatum</name>
    <dbReference type="NCBI Taxonomy" id="34168"/>
    <lineage>
        <taxon>Eukaryota</taxon>
        <taxon>Viridiplantae</taxon>
        <taxon>Streptophyta</taxon>
        <taxon>Embryophyta</taxon>
        <taxon>Tracheophyta</taxon>
        <taxon>Lycopodiopsida</taxon>
        <taxon>Lycopodiales</taxon>
        <taxon>Lycopodiaceae</taxon>
        <taxon>Lycopodioideae</taxon>
        <taxon>Diphasiastrum</taxon>
    </lineage>
</organism>
<protein>
    <submittedName>
        <fullName evidence="1">Uncharacterized protein</fullName>
    </submittedName>
</protein>
<reference evidence="2" key="1">
    <citation type="journal article" date="2024" name="Proc. Natl. Acad. Sci. U.S.A.">
        <title>Extraordinary preservation of gene collinearity over three hundred million years revealed in homosporous lycophytes.</title>
        <authorList>
            <person name="Li C."/>
            <person name="Wickell D."/>
            <person name="Kuo L.Y."/>
            <person name="Chen X."/>
            <person name="Nie B."/>
            <person name="Liao X."/>
            <person name="Peng D."/>
            <person name="Ji J."/>
            <person name="Jenkins J."/>
            <person name="Williams M."/>
            <person name="Shu S."/>
            <person name="Plott C."/>
            <person name="Barry K."/>
            <person name="Rajasekar S."/>
            <person name="Grimwood J."/>
            <person name="Han X."/>
            <person name="Sun S."/>
            <person name="Hou Z."/>
            <person name="He W."/>
            <person name="Dai G."/>
            <person name="Sun C."/>
            <person name="Schmutz J."/>
            <person name="Leebens-Mack J.H."/>
            <person name="Li F.W."/>
            <person name="Wang L."/>
        </authorList>
    </citation>
    <scope>NUCLEOTIDE SEQUENCE [LARGE SCALE GENOMIC DNA]</scope>
    <source>
        <strain evidence="2">cv. PW_Plant_1</strain>
    </source>
</reference>
<evidence type="ECO:0000313" key="1">
    <source>
        <dbReference type="EMBL" id="KAJ7560793.1"/>
    </source>
</evidence>
<sequence length="844" mass="90914">MAAAAPLHHAVPQTAATNATCIKPMTATSNGAWQGDNPIDYALPLLVIQIVFVLILTRTLAFLMKPLRQPRVIAEIIGGILLGPSALGRDHAYLNKIFPTQSLTVLDTFANMGLLFFLFLVGLELDLKALRRTGREALIIAGAGISVPFIAGIGVSFVLRDTISKGAKFAPFLVFMGVAMSITAFPVLARILAERKLLTTDVGQTAMSAAAVNDVVAWILLALAVALSGSHKSPAIAAYVLLCGLAYVVVMFLVVKPIMTRIANRSPDKEPVKEIYVTITLAGVLVAGFVTDSIGIHGIFGAFVFGLIIPKDGPFAGILIEKLEDFVTILMLPLYFASSGLKTNVGAIHGARSGGLLALVITTACVGKIFGTLLAGMAHGLQARKALTLGFLMNTKGLVELIVLNIGKERKVLNDETFAIMVLMALFTTFMTTPIVMALYKPARNRVPYTRRKVDIDKPKDELRILACVHGMKNVPAIINLVETTRGTRKQALRLYILHLVELSERSSAIMMVHRVRKDGRPFWNHGVGDGDNIVVAFEAYGQLSKVMVRPMTAISGFEDMHDDICNTAAEKRAAIIILPHHKYQRFDGVLETMNPGFRAVNQRVLQHAPCSVGILVDRGLGGFVQLAPSTVDHNISVFFTGGPDDREALVLGCRMAEHPGIKLTVIRFVKKQDGPEAADSSAVGASDYVRNNSIQKVTANPDTFHFAILGLDSERESKLDEEYLATVNTKQSSADASPSISFEEIPVHDPIEAAIGIAVKHRYDLILVGRARRPSPLIVSMVRLPAESSELGPVGDALTALGTEIRASILVIQQHDPHLVPDSSSAKISTLVSSDETNGTLPV</sequence>
<proteinExistence type="predicted"/>
<dbReference type="Proteomes" id="UP001162992">
    <property type="component" value="Chromosome 4"/>
</dbReference>
<evidence type="ECO:0000313" key="2">
    <source>
        <dbReference type="Proteomes" id="UP001162992"/>
    </source>
</evidence>
<name>A0ACC2E2U0_DIPCM</name>
<keyword evidence="2" id="KW-1185">Reference proteome</keyword>